<keyword evidence="5" id="KW-0175">Coiled coil</keyword>
<feature type="compositionally biased region" description="Low complexity" evidence="6">
    <location>
        <begin position="1411"/>
        <end position="1423"/>
    </location>
</feature>
<comment type="subcellular location">
    <subcellularLocation>
        <location evidence="1">Cytoplasm</location>
    </subcellularLocation>
</comment>
<feature type="compositionally biased region" description="Basic and acidic residues" evidence="6">
    <location>
        <begin position="1434"/>
        <end position="1444"/>
    </location>
</feature>
<feature type="region of interest" description="Disordered" evidence="6">
    <location>
        <begin position="1121"/>
        <end position="1144"/>
    </location>
</feature>
<keyword evidence="3" id="KW-0518">Myosin</keyword>
<reference evidence="7 8" key="1">
    <citation type="submission" date="2017-08" db="EMBL/GenBank/DDBJ databases">
        <title>Acidophilic green algal genome provides insights into adaptation to an acidic environment.</title>
        <authorList>
            <person name="Hirooka S."/>
            <person name="Hirose Y."/>
            <person name="Kanesaki Y."/>
            <person name="Higuchi S."/>
            <person name="Fujiwara T."/>
            <person name="Onuma R."/>
            <person name="Era A."/>
            <person name="Ohbayashi R."/>
            <person name="Uzuka A."/>
            <person name="Nozaki H."/>
            <person name="Yoshikawa H."/>
            <person name="Miyagishima S.Y."/>
        </authorList>
    </citation>
    <scope>NUCLEOTIDE SEQUENCE [LARGE SCALE GENOMIC DNA]</scope>
    <source>
        <strain evidence="7 8">NIES-2499</strain>
    </source>
</reference>
<sequence>MEDLIDCNHASVKDQMSLSSDNIQAVVAFYKWRHSQLKAQFRRKVEEALEDISEEEVAFHQLKERHNVLNQKYMDLVGQSSAQAKDYNVLKQELQKSESSKEKLLIQVSNLEANLRNQEEQLRAATSLAEQERRHREEEKRRSGLELTAVQESLNSARSQHQQNLQHLLKRDTQVAELGSDLRKASQSIGALQAESQAHAKKMQEAETKSRANEEQANSRAETIFQLHEELSQLRERHMSELSELKMVRVAAAEVPSLKEQLAAAQSVAAAMSQARDEMQGTLGSTSAQLVSALEQVRRLQGACSVKEEVAKAFRSREIDGLNGAIELQVIAEELDSKNKELSRLAGEVSSNKHTNLQLERHVERLAAEATELNRQILEGRQQRDYLQRTVGEMNAEMQRLAAQAAVCPSILLSKELKIMRDIHGDGPASSEAQANPLLSLSAVETQATALRVLIADKSFGIRGLEVALSDILVPPSSSSRFIGGRLEGRLARLPEAELHLGVMRGHIQGMIHSLQVLCEEGLLARPLLAAGLVSSLQAVRLELRNRVEGLEEIGKGLEALQVEARQLSTSLGSACTMMTQCASCLSSWGITISQIMGQGKAVDDVLRHRMAAELKSMEGQMHGTLMSLAAVAVHRLEDRTRSLGTVAAGDQAYVELELGLRAVQNAVMELATIILDREAVSDSRVRAHLQHTESMTREKEGLVMRYKDALSSASPALAVISEKAGVAARDMNALAEGISVMLECLQEYLACNEQDRPLDPVALQGELLGLKARVRGLERELKEAANALGSDGNRGGNKHIAAHYSHLVPVEALRSLEAAHGEADRERAALRASMAAMRLRFEASRMAFVDHWKEMRDGTLQLACFTAWKGAMHASRAEATQKSLDVMQAAHDQLKVVCHHRRHAVVVTVMDRVCDYGKEQQVSSVIRGWRVQATRQACLRQHWCDLATVLVALERQRSSDAAHPDGATVALRLARRTMLFGPRVHKDRFRARQAVAATLAYQGNNTQLDENIEDGFKERLWSLPWSQELGLMVVRAWRSWARIHRSNRVSERLSQSVPLLVTKIGDRRRVERAWLSWRMWLNDRHVLRVEGKLEDQQELQAEVQQLRQLVLWQKQQQQAEAAEEEMEGAEESAGGGEDGEYPASLQLPVQPPGGVLHSSQQLAAAVGPHQGDTQTSQMMSHPGGSTLRRSSHPGGIIHRPSGHSDWVDPANIHYANRPPLHLSLSQASPKTHNDRTTPHFIPSRASAELLSERGHGSEQHTFLQGSQGRILDIHHDKEVLFEYNQRSSQSLGGTQTFIPHIHTILAPEPPLDAQHTSVLQQADMSTDQRTQPKHHSRLGSGKAVLHKKGWQQKTESGATYGSRSEVQPVRRGDSWHHLDEGPDPATSLSDRSRALASSVRRLAAGVRAAARSLSPPARSAPLHPTKGGSNIVKDSRARTEGGLRRRTSTESLKAELKMTGWQKHGVSDGGKISSPQQVIGGDSTRLSFLPQHQAWESLSKRQIDGTGTEAEAPTMLMMKTVPPSTFKFQTGGIQASQPTAVRADPDTGTAQVDSYIQNRIKADDMQPDKLQQADSFTYSAAVLQDILGSVPSQALGSVLQDTLGSVPSQAHRPNTSESLTHATGIPVPTVLPEALPPAHNYAVDVTSRVQEETVSSLAKKRVSSSSRSKSRKGGISLRGSKGAAALVHLPVLPPQPAMAPLTTYIPPRLISSKKPQGTSGPLPTRPLTAATAERLNASIKSGGVNGPGQLNPSISEHTSLVEPGASFDAAAAVGDAASSVMNSLNYMWLGAQTGLVGGDGMRFRIQPARGEVVRHGLLAAPEPVGLPGVGFGTQDGGQRFGEEHGGAGRGPIPNELKPAVSATAMGPSRSSGHMEGMGQGGGIGEVAGVGLNPRRVVRFDLASPVAGMSQTLASGSGQAAGSSASASTAVTFVRLPEPARFDISKLT</sequence>
<keyword evidence="8" id="KW-1185">Reference proteome</keyword>
<evidence type="ECO:0000256" key="2">
    <source>
        <dbReference type="ARBA" id="ARBA00022490"/>
    </source>
</evidence>
<evidence type="ECO:0000256" key="3">
    <source>
        <dbReference type="ARBA" id="ARBA00023123"/>
    </source>
</evidence>
<feature type="region of interest" description="Disordered" evidence="6">
    <location>
        <begin position="1411"/>
        <end position="1445"/>
    </location>
</feature>
<dbReference type="Proteomes" id="UP000232323">
    <property type="component" value="Unassembled WGS sequence"/>
</dbReference>
<organism evidence="7 8">
    <name type="scientific">Chlamydomonas eustigma</name>
    <dbReference type="NCBI Taxonomy" id="1157962"/>
    <lineage>
        <taxon>Eukaryota</taxon>
        <taxon>Viridiplantae</taxon>
        <taxon>Chlorophyta</taxon>
        <taxon>core chlorophytes</taxon>
        <taxon>Chlorophyceae</taxon>
        <taxon>CS clade</taxon>
        <taxon>Chlamydomonadales</taxon>
        <taxon>Chlamydomonadaceae</taxon>
        <taxon>Chlamydomonas</taxon>
    </lineage>
</organism>
<feature type="compositionally biased region" description="Polar residues" evidence="6">
    <location>
        <begin position="1315"/>
        <end position="1330"/>
    </location>
</feature>
<evidence type="ECO:0000313" key="8">
    <source>
        <dbReference type="Proteomes" id="UP000232323"/>
    </source>
</evidence>
<evidence type="ECO:0000256" key="6">
    <source>
        <dbReference type="SAM" id="MobiDB-lite"/>
    </source>
</evidence>
<name>A0A250WZQ4_9CHLO</name>
<protein>
    <submittedName>
        <fullName evidence="7">Uncharacterized protein</fullName>
    </submittedName>
</protein>
<feature type="region of interest" description="Disordered" evidence="6">
    <location>
        <begin position="190"/>
        <end position="219"/>
    </location>
</feature>
<feature type="compositionally biased region" description="Basic and acidic residues" evidence="6">
    <location>
        <begin position="130"/>
        <end position="144"/>
    </location>
</feature>
<feature type="compositionally biased region" description="Basic and acidic residues" evidence="6">
    <location>
        <begin position="1369"/>
        <end position="1381"/>
    </location>
</feature>
<dbReference type="STRING" id="1157962.A0A250WZQ4"/>
<feature type="compositionally biased region" description="Basic and acidic residues" evidence="6">
    <location>
        <begin position="202"/>
        <end position="214"/>
    </location>
</feature>
<keyword evidence="4" id="KW-0505">Motor protein</keyword>
<feature type="region of interest" description="Disordered" evidence="6">
    <location>
        <begin position="126"/>
        <end position="146"/>
    </location>
</feature>
<dbReference type="GO" id="GO:0005923">
    <property type="term" value="C:bicellular tight junction"/>
    <property type="evidence" value="ECO:0007669"/>
    <property type="project" value="TreeGrafter"/>
</dbReference>
<dbReference type="PANTHER" id="PTHR46349:SF6">
    <property type="entry name" value="MYOSIN-6-LIKE"/>
    <property type="match status" value="1"/>
</dbReference>
<feature type="compositionally biased region" description="Polar residues" evidence="6">
    <location>
        <begin position="1352"/>
        <end position="1366"/>
    </location>
</feature>
<proteinExistence type="predicted"/>
<feature type="region of interest" description="Disordered" evidence="6">
    <location>
        <begin position="1654"/>
        <end position="1680"/>
    </location>
</feature>
<keyword evidence="2" id="KW-0963">Cytoplasm</keyword>
<feature type="coiled-coil region" evidence="5">
    <location>
        <begin position="328"/>
        <end position="383"/>
    </location>
</feature>
<comment type="caution">
    <text evidence="7">The sequence shown here is derived from an EMBL/GenBank/DDBJ whole genome shotgun (WGS) entry which is preliminary data.</text>
</comment>
<feature type="region of interest" description="Disordered" evidence="6">
    <location>
        <begin position="1315"/>
        <end position="1394"/>
    </location>
</feature>
<evidence type="ECO:0000256" key="5">
    <source>
        <dbReference type="SAM" id="Coils"/>
    </source>
</evidence>
<gene>
    <name evidence="7" type="ORF">CEUSTIGMA_g3757.t1</name>
</gene>
<accession>A0A250WZQ4</accession>
<dbReference type="PANTHER" id="PTHR46349">
    <property type="entry name" value="CINGULIN-LIKE PROTEIN 1-RELATED"/>
    <property type="match status" value="1"/>
</dbReference>
<dbReference type="EMBL" id="BEGY01000016">
    <property type="protein sequence ID" value="GAX76311.1"/>
    <property type="molecule type" value="Genomic_DNA"/>
</dbReference>
<feature type="region of interest" description="Disordered" evidence="6">
    <location>
        <begin position="1163"/>
        <end position="1203"/>
    </location>
</feature>
<evidence type="ECO:0000313" key="7">
    <source>
        <dbReference type="EMBL" id="GAX76311.1"/>
    </source>
</evidence>
<evidence type="ECO:0000256" key="4">
    <source>
        <dbReference type="ARBA" id="ARBA00023175"/>
    </source>
</evidence>
<feature type="compositionally biased region" description="Acidic residues" evidence="6">
    <location>
        <begin position="1122"/>
        <end position="1131"/>
    </location>
</feature>
<feature type="compositionally biased region" description="Basic residues" evidence="6">
    <location>
        <begin position="1659"/>
        <end position="1673"/>
    </location>
</feature>
<evidence type="ECO:0000256" key="1">
    <source>
        <dbReference type="ARBA" id="ARBA00004496"/>
    </source>
</evidence>
<dbReference type="OrthoDB" id="538196at2759"/>